<dbReference type="Proteomes" id="UP000199657">
    <property type="component" value="Unassembled WGS sequence"/>
</dbReference>
<evidence type="ECO:0000256" key="1">
    <source>
        <dbReference type="SAM" id="MobiDB-lite"/>
    </source>
</evidence>
<proteinExistence type="predicted"/>
<keyword evidence="4" id="KW-1185">Reference proteome</keyword>
<name>A0A1H8T1I7_9GAMM</name>
<gene>
    <name evidence="3" type="ORF">SAMN04488052_103357</name>
</gene>
<reference evidence="3 4" key="1">
    <citation type="submission" date="2016-10" db="EMBL/GenBank/DDBJ databases">
        <authorList>
            <person name="de Groot N.N."/>
        </authorList>
    </citation>
    <scope>NUCLEOTIDE SEQUENCE [LARGE SCALE GENOMIC DNA]</scope>
    <source>
        <strain evidence="3 4">CGMCC 1.6291</strain>
    </source>
</reference>
<keyword evidence="2" id="KW-1133">Transmembrane helix</keyword>
<protein>
    <submittedName>
        <fullName evidence="3">Uncharacterized protein</fullName>
    </submittedName>
</protein>
<feature type="transmembrane region" description="Helical" evidence="2">
    <location>
        <begin position="6"/>
        <end position="26"/>
    </location>
</feature>
<keyword evidence="2" id="KW-0472">Membrane</keyword>
<keyword evidence="2" id="KW-0812">Transmembrane</keyword>
<dbReference type="AlphaFoldDB" id="A0A1H8T1I7"/>
<organism evidence="3 4">
    <name type="scientific">Aquisalimonas asiatica</name>
    <dbReference type="NCBI Taxonomy" id="406100"/>
    <lineage>
        <taxon>Bacteria</taxon>
        <taxon>Pseudomonadati</taxon>
        <taxon>Pseudomonadota</taxon>
        <taxon>Gammaproteobacteria</taxon>
        <taxon>Chromatiales</taxon>
        <taxon>Ectothiorhodospiraceae</taxon>
        <taxon>Aquisalimonas</taxon>
    </lineage>
</organism>
<evidence type="ECO:0000313" key="4">
    <source>
        <dbReference type="Proteomes" id="UP000199657"/>
    </source>
</evidence>
<feature type="region of interest" description="Disordered" evidence="1">
    <location>
        <begin position="27"/>
        <end position="48"/>
    </location>
</feature>
<dbReference type="EMBL" id="FOEG01000003">
    <property type="protein sequence ID" value="SEO84821.1"/>
    <property type="molecule type" value="Genomic_DNA"/>
</dbReference>
<evidence type="ECO:0000256" key="2">
    <source>
        <dbReference type="SAM" id="Phobius"/>
    </source>
</evidence>
<accession>A0A1H8T1I7</accession>
<evidence type="ECO:0000313" key="3">
    <source>
        <dbReference type="EMBL" id="SEO84821.1"/>
    </source>
</evidence>
<sequence length="48" mass="5169">MTAQVVTIMSGMALLVVFALVGWNVSRRGGRPRKRKSGEAEPVGTEKP</sequence>
<dbReference type="STRING" id="406100.SAMN04488052_103357"/>